<evidence type="ECO:0000259" key="6">
    <source>
        <dbReference type="Pfam" id="PF04992"/>
    </source>
</evidence>
<dbReference type="PANTHER" id="PTHR19376:SF37">
    <property type="entry name" value="DNA-DIRECTED RNA POLYMERASE II SUBUNIT RPB1"/>
    <property type="match status" value="1"/>
</dbReference>
<dbReference type="AlphaFoldDB" id="A0A4Y7PZ15"/>
<evidence type="ECO:0000256" key="4">
    <source>
        <dbReference type="ARBA" id="ARBA00022695"/>
    </source>
</evidence>
<dbReference type="GO" id="GO:0003899">
    <property type="term" value="F:DNA-directed RNA polymerase activity"/>
    <property type="evidence" value="ECO:0007669"/>
    <property type="project" value="UniProtKB-EC"/>
</dbReference>
<dbReference type="EC" id="2.7.7.6" evidence="1"/>
<dbReference type="InterPro" id="IPR007075">
    <property type="entry name" value="RNA_pol_Rpb1_6"/>
</dbReference>
<name>A0A4Y7PZ15_9AGAM</name>
<keyword evidence="5" id="KW-0804">Transcription</keyword>
<sequence length="219" mass="25146">MYDLNDKEFDHKFRVDVTDPSGGFSPGALQVGIDDSSLELQQKLDIEYEALCADRRFLREFVFPIHNMTIEHALPVNLLRVIQSASQIFHIDRRKASDLEPAYIIDSVQTTCRTQLSISVCTFARRVLEEFHLTREAFDWVLGEIEMKFNQSVAHPGEMCGTLASQSIGEPATQMTLNTFHYAGVSSKNVTLGVPRLKEIINVYLRRYPVVSYFYRYNR</sequence>
<keyword evidence="2" id="KW-0240">DNA-directed RNA polymerase</keyword>
<evidence type="ECO:0000313" key="8">
    <source>
        <dbReference type="EMBL" id="TDL20258.1"/>
    </source>
</evidence>
<dbReference type="InterPro" id="IPR045867">
    <property type="entry name" value="DNA-dir_RpoC_beta_prime"/>
</dbReference>
<dbReference type="InterPro" id="IPR007081">
    <property type="entry name" value="RNA_pol_Rpb1_5"/>
</dbReference>
<dbReference type="GO" id="GO:0006351">
    <property type="term" value="P:DNA-templated transcription"/>
    <property type="evidence" value="ECO:0007669"/>
    <property type="project" value="InterPro"/>
</dbReference>
<dbReference type="Proteomes" id="UP000294933">
    <property type="component" value="Unassembled WGS sequence"/>
</dbReference>
<keyword evidence="9" id="KW-1185">Reference proteome</keyword>
<accession>A0A4Y7PZ15</accession>
<dbReference type="OrthoDB" id="270392at2759"/>
<dbReference type="Pfam" id="PF04992">
    <property type="entry name" value="RNA_pol_Rpb1_6"/>
    <property type="match status" value="1"/>
</dbReference>
<feature type="domain" description="RNA polymerase Rpb1" evidence="7">
    <location>
        <begin position="127"/>
        <end position="203"/>
    </location>
</feature>
<reference evidence="8 9" key="1">
    <citation type="submission" date="2018-06" db="EMBL/GenBank/DDBJ databases">
        <title>A transcriptomic atlas of mushroom development highlights an independent origin of complex multicellularity.</title>
        <authorList>
            <consortium name="DOE Joint Genome Institute"/>
            <person name="Krizsan K."/>
            <person name="Almasi E."/>
            <person name="Merenyi Z."/>
            <person name="Sahu N."/>
            <person name="Viragh M."/>
            <person name="Koszo T."/>
            <person name="Mondo S."/>
            <person name="Kiss B."/>
            <person name="Balint B."/>
            <person name="Kues U."/>
            <person name="Barry K."/>
            <person name="Hegedus J.C."/>
            <person name="Henrissat B."/>
            <person name="Johnson J."/>
            <person name="Lipzen A."/>
            <person name="Ohm R."/>
            <person name="Nagy I."/>
            <person name="Pangilinan J."/>
            <person name="Yan J."/>
            <person name="Xiong Y."/>
            <person name="Grigoriev I.V."/>
            <person name="Hibbett D.S."/>
            <person name="Nagy L.G."/>
        </authorList>
    </citation>
    <scope>NUCLEOTIDE SEQUENCE [LARGE SCALE GENOMIC DNA]</scope>
    <source>
        <strain evidence="8 9">SZMC22713</strain>
    </source>
</reference>
<dbReference type="STRING" id="50990.A0A4Y7PZ15"/>
<evidence type="ECO:0000256" key="1">
    <source>
        <dbReference type="ARBA" id="ARBA00012418"/>
    </source>
</evidence>
<evidence type="ECO:0000256" key="5">
    <source>
        <dbReference type="ARBA" id="ARBA00023163"/>
    </source>
</evidence>
<evidence type="ECO:0000259" key="7">
    <source>
        <dbReference type="Pfam" id="PF04998"/>
    </source>
</evidence>
<gene>
    <name evidence="8" type="ORF">BD410DRAFT_374621</name>
</gene>
<dbReference type="GO" id="GO:0005665">
    <property type="term" value="C:RNA polymerase II, core complex"/>
    <property type="evidence" value="ECO:0007669"/>
    <property type="project" value="TreeGrafter"/>
</dbReference>
<dbReference type="EMBL" id="ML170189">
    <property type="protein sequence ID" value="TDL20258.1"/>
    <property type="molecule type" value="Genomic_DNA"/>
</dbReference>
<proteinExistence type="predicted"/>
<dbReference type="PANTHER" id="PTHR19376">
    <property type="entry name" value="DNA-DIRECTED RNA POLYMERASE"/>
    <property type="match status" value="1"/>
</dbReference>
<dbReference type="GO" id="GO:0003677">
    <property type="term" value="F:DNA binding"/>
    <property type="evidence" value="ECO:0007669"/>
    <property type="project" value="InterPro"/>
</dbReference>
<feature type="domain" description="RNA polymerase Rpb1" evidence="6">
    <location>
        <begin position="3"/>
        <end position="114"/>
    </location>
</feature>
<dbReference type="Pfam" id="PF04998">
    <property type="entry name" value="RNA_pol_Rpb1_5"/>
    <property type="match status" value="1"/>
</dbReference>
<dbReference type="VEuPathDB" id="FungiDB:BD410DRAFT_374621"/>
<protein>
    <recommendedName>
        <fullName evidence="1">DNA-directed RNA polymerase</fullName>
        <ecNumber evidence="1">2.7.7.6</ecNumber>
    </recommendedName>
</protein>
<organism evidence="8 9">
    <name type="scientific">Rickenella mellea</name>
    <dbReference type="NCBI Taxonomy" id="50990"/>
    <lineage>
        <taxon>Eukaryota</taxon>
        <taxon>Fungi</taxon>
        <taxon>Dikarya</taxon>
        <taxon>Basidiomycota</taxon>
        <taxon>Agaricomycotina</taxon>
        <taxon>Agaricomycetes</taxon>
        <taxon>Hymenochaetales</taxon>
        <taxon>Rickenellaceae</taxon>
        <taxon>Rickenella</taxon>
    </lineage>
</organism>
<evidence type="ECO:0000313" key="9">
    <source>
        <dbReference type="Proteomes" id="UP000294933"/>
    </source>
</evidence>
<evidence type="ECO:0000256" key="3">
    <source>
        <dbReference type="ARBA" id="ARBA00022679"/>
    </source>
</evidence>
<keyword evidence="4" id="KW-0548">Nucleotidyltransferase</keyword>
<dbReference type="SUPFAM" id="SSF64484">
    <property type="entry name" value="beta and beta-prime subunits of DNA dependent RNA-polymerase"/>
    <property type="match status" value="1"/>
</dbReference>
<evidence type="ECO:0000256" key="2">
    <source>
        <dbReference type="ARBA" id="ARBA00022478"/>
    </source>
</evidence>
<keyword evidence="3" id="KW-0808">Transferase</keyword>